<keyword evidence="14" id="KW-1185">Reference proteome</keyword>
<gene>
    <name evidence="12" type="primary">psd</name>
    <name evidence="13" type="ORF">EDC23_1448</name>
</gene>
<name>A0A4R8IV47_9GAMM</name>
<comment type="subunit">
    <text evidence="12">Heterodimer of a large membrane-associated beta subunit and a small pyruvoyl-containing alpha subunit.</text>
</comment>
<evidence type="ECO:0000256" key="1">
    <source>
        <dbReference type="ARBA" id="ARBA00005189"/>
    </source>
</evidence>
<keyword evidence="2 12" id="KW-1003">Cell membrane</keyword>
<evidence type="ECO:0000256" key="11">
    <source>
        <dbReference type="ARBA" id="ARBA00023317"/>
    </source>
</evidence>
<keyword evidence="4 12" id="KW-0210">Decarboxylase</keyword>
<dbReference type="UniPathway" id="UPA00558">
    <property type="reaction ID" value="UER00616"/>
</dbReference>
<dbReference type="InterPro" id="IPR033178">
    <property type="entry name" value="PSD_type1_pro"/>
</dbReference>
<comment type="function">
    <text evidence="12">Catalyzes the formation of phosphatidylethanolamine (PtdEtn) from phosphatidylserine (PtdSer).</text>
</comment>
<feature type="active site" description="Schiff-base intermediate with substrate; via pyruvic acid; for decarboxylase activity" evidence="12">
    <location>
        <position position="261"/>
    </location>
</feature>
<keyword evidence="11 12" id="KW-0670">Pyruvate</keyword>
<organism evidence="13 14">
    <name type="scientific">Thiohalophilus thiocyanatoxydans</name>
    <dbReference type="NCBI Taxonomy" id="381308"/>
    <lineage>
        <taxon>Bacteria</taxon>
        <taxon>Pseudomonadati</taxon>
        <taxon>Pseudomonadota</taxon>
        <taxon>Gammaproteobacteria</taxon>
        <taxon>Thiohalomonadales</taxon>
        <taxon>Thiohalophilaceae</taxon>
        <taxon>Thiohalophilus</taxon>
    </lineage>
</organism>
<comment type="pathway">
    <text evidence="1">Lipid metabolism.</text>
</comment>
<keyword evidence="8 12" id="KW-0594">Phospholipid biosynthesis</keyword>
<keyword evidence="3 12" id="KW-0444">Lipid biosynthesis</keyword>
<keyword evidence="6 12" id="KW-0472">Membrane</keyword>
<dbReference type="NCBIfam" id="TIGR00163">
    <property type="entry name" value="PS_decarb"/>
    <property type="match status" value="1"/>
</dbReference>
<feature type="chain" id="PRO_5023356968" description="Phosphatidylserine decarboxylase beta chain" evidence="12">
    <location>
        <begin position="1"/>
        <end position="260"/>
    </location>
</feature>
<keyword evidence="7 12" id="KW-0865">Zymogen</keyword>
<dbReference type="Pfam" id="PF02666">
    <property type="entry name" value="PS_Dcarbxylase"/>
    <property type="match status" value="1"/>
</dbReference>
<evidence type="ECO:0000313" key="14">
    <source>
        <dbReference type="Proteomes" id="UP000294914"/>
    </source>
</evidence>
<feature type="active site" description="Charge relay system; for autoendoproteolytic cleavage activity" evidence="12">
    <location>
        <position position="261"/>
    </location>
</feature>
<dbReference type="InterPro" id="IPR003817">
    <property type="entry name" value="PS_Dcarbxylase"/>
</dbReference>
<comment type="PTM">
    <text evidence="12">Is synthesized initially as an inactive proenzyme. Formation of the active enzyme involves a self-maturation process in which the active site pyruvoyl group is generated from an internal serine residue via an autocatalytic post-translational modification. Two non-identical subunits are generated from the proenzyme in this reaction, and the pyruvate is formed at the N-terminus of the alpha chain, which is derived from the carboxyl end of the proenzyme. The autoendoproteolytic cleavage occurs by a canonical serine protease mechanism, in which the side chain hydroxyl group of the serine supplies its oxygen atom to form the C-terminus of the beta chain, while the remainder of the serine residue undergoes an oxidative deamination to produce ammonia and the pyruvoyl prosthetic group on the alpha chain. During this reaction, the Ser that is part of the protease active site of the proenzyme becomes the pyruvoyl prosthetic group, which constitutes an essential element of the active site of the mature decarboxylase.</text>
</comment>
<sequence length="296" mass="33350">MNFSLLRLLCRTQQAAFVTLQYLLPHHLLSHLMRGLTRLRIGWLKNLLIERFIRLFNVNMAEAAQPDPRAYPDFNHFFTRALAADARPLAVGEGNVICPVDGTISQLGRLEYETLFQAKGHRYSLPHLLADHTGAVRTFQDGSFATLYLSPRDYHRIHMPLAGTLREMIYVPGRLFSVNPTTVSRVPDLFARNERVICLFDTDAGPMAMILVGAIFVASIDTVWHGTVTPPRRKTVQHWDYRQHPVHLQQGEEMGRFNMGSTVILLFGKDAVTFSDQLAAEGHVQMGQLLGSCANS</sequence>
<feature type="site" description="Cleavage (non-hydrolytic); by autocatalysis" evidence="12">
    <location>
        <begin position="260"/>
        <end position="261"/>
    </location>
</feature>
<dbReference type="RefSeq" id="WP_134082708.1">
    <property type="nucleotide sequence ID" value="NZ_SOQX01000003.1"/>
</dbReference>
<evidence type="ECO:0000256" key="2">
    <source>
        <dbReference type="ARBA" id="ARBA00022475"/>
    </source>
</evidence>
<evidence type="ECO:0000256" key="10">
    <source>
        <dbReference type="ARBA" id="ARBA00023264"/>
    </source>
</evidence>
<dbReference type="EMBL" id="SOQX01000003">
    <property type="protein sequence ID" value="TDY01559.1"/>
    <property type="molecule type" value="Genomic_DNA"/>
</dbReference>
<dbReference type="GO" id="GO:0006646">
    <property type="term" value="P:phosphatidylethanolamine biosynthetic process"/>
    <property type="evidence" value="ECO:0007669"/>
    <property type="project" value="UniProtKB-UniRule"/>
</dbReference>
<keyword evidence="10 12" id="KW-1208">Phospholipid metabolism</keyword>
<accession>A0A4R8IV47</accession>
<comment type="similarity">
    <text evidence="12">Belongs to the phosphatidylserine decarboxylase family. PSD-B subfamily. Prokaryotic type I sub-subfamily.</text>
</comment>
<feature type="modified residue" description="Pyruvic acid (Ser); by autocatalysis" evidence="12">
    <location>
        <position position="261"/>
    </location>
</feature>
<comment type="catalytic activity">
    <reaction evidence="12">
        <text>a 1,2-diacyl-sn-glycero-3-phospho-L-serine + H(+) = a 1,2-diacyl-sn-glycero-3-phosphoethanolamine + CO2</text>
        <dbReference type="Rhea" id="RHEA:20828"/>
        <dbReference type="ChEBI" id="CHEBI:15378"/>
        <dbReference type="ChEBI" id="CHEBI:16526"/>
        <dbReference type="ChEBI" id="CHEBI:57262"/>
        <dbReference type="ChEBI" id="CHEBI:64612"/>
        <dbReference type="EC" id="4.1.1.65"/>
    </reaction>
</comment>
<dbReference type="AlphaFoldDB" id="A0A4R8IV47"/>
<comment type="cofactor">
    <cofactor evidence="12">
        <name>pyruvate</name>
        <dbReference type="ChEBI" id="CHEBI:15361"/>
    </cofactor>
    <text evidence="12">Binds 1 pyruvoyl group covalently per subunit.</text>
</comment>
<feature type="chain" id="PRO_5023356967" description="Phosphatidylserine decarboxylase alpha chain" evidence="12">
    <location>
        <begin position="261"/>
        <end position="296"/>
    </location>
</feature>
<evidence type="ECO:0000256" key="7">
    <source>
        <dbReference type="ARBA" id="ARBA00023145"/>
    </source>
</evidence>
<evidence type="ECO:0000256" key="8">
    <source>
        <dbReference type="ARBA" id="ARBA00023209"/>
    </source>
</evidence>
<feature type="active site" description="Charge relay system; for autoendoproteolytic cleavage activity" evidence="12">
    <location>
        <position position="158"/>
    </location>
</feature>
<dbReference type="OrthoDB" id="9802030at2"/>
<dbReference type="PANTHER" id="PTHR10067">
    <property type="entry name" value="PHOSPHATIDYLSERINE DECARBOXYLASE"/>
    <property type="match status" value="1"/>
</dbReference>
<evidence type="ECO:0000256" key="12">
    <source>
        <dbReference type="HAMAP-Rule" id="MF_00662"/>
    </source>
</evidence>
<reference evidence="13 14" key="1">
    <citation type="submission" date="2019-03" db="EMBL/GenBank/DDBJ databases">
        <title>Genomic Encyclopedia of Type Strains, Phase IV (KMG-IV): sequencing the most valuable type-strain genomes for metagenomic binning, comparative biology and taxonomic classification.</title>
        <authorList>
            <person name="Goeker M."/>
        </authorList>
    </citation>
    <scope>NUCLEOTIDE SEQUENCE [LARGE SCALE GENOMIC DNA]</scope>
    <source>
        <strain evidence="13 14">DSM 16326</strain>
    </source>
</reference>
<evidence type="ECO:0000256" key="9">
    <source>
        <dbReference type="ARBA" id="ARBA00023239"/>
    </source>
</evidence>
<comment type="subcellular location">
    <subcellularLocation>
        <location evidence="12">Cell membrane</location>
        <topology evidence="12">Peripheral membrane protein</topology>
    </subcellularLocation>
</comment>
<comment type="caution">
    <text evidence="13">The sequence shown here is derived from an EMBL/GenBank/DDBJ whole genome shotgun (WGS) entry which is preliminary data.</text>
</comment>
<dbReference type="PANTHER" id="PTHR10067:SF6">
    <property type="entry name" value="PHOSPHATIDYLSERINE DECARBOXYLASE PROENZYME, MITOCHONDRIAL"/>
    <property type="match status" value="1"/>
</dbReference>
<keyword evidence="9 12" id="KW-0456">Lyase</keyword>
<evidence type="ECO:0000256" key="3">
    <source>
        <dbReference type="ARBA" id="ARBA00022516"/>
    </source>
</evidence>
<dbReference type="EC" id="4.1.1.65" evidence="12"/>
<evidence type="ECO:0000256" key="5">
    <source>
        <dbReference type="ARBA" id="ARBA00023098"/>
    </source>
</evidence>
<comment type="pathway">
    <text evidence="12">Phospholipid metabolism; phosphatidylethanolamine biosynthesis; phosphatidylethanolamine from CDP-diacylglycerol: step 2/2.</text>
</comment>
<dbReference type="Proteomes" id="UP000294914">
    <property type="component" value="Unassembled WGS sequence"/>
</dbReference>
<evidence type="ECO:0000313" key="13">
    <source>
        <dbReference type="EMBL" id="TDY01559.1"/>
    </source>
</evidence>
<dbReference type="InterPro" id="IPR033177">
    <property type="entry name" value="PSD-B"/>
</dbReference>
<keyword evidence="5 12" id="KW-0443">Lipid metabolism</keyword>
<evidence type="ECO:0000256" key="4">
    <source>
        <dbReference type="ARBA" id="ARBA00022793"/>
    </source>
</evidence>
<protein>
    <recommendedName>
        <fullName evidence="12">Phosphatidylserine decarboxylase proenzyme</fullName>
        <ecNumber evidence="12">4.1.1.65</ecNumber>
    </recommendedName>
    <component>
        <recommendedName>
            <fullName evidence="12">Phosphatidylserine decarboxylase alpha chain</fullName>
        </recommendedName>
    </component>
    <component>
        <recommendedName>
            <fullName evidence="12">Phosphatidylserine decarboxylase beta chain</fullName>
        </recommendedName>
    </component>
</protein>
<evidence type="ECO:0000256" key="6">
    <source>
        <dbReference type="ARBA" id="ARBA00023136"/>
    </source>
</evidence>
<dbReference type="HAMAP" id="MF_00662">
    <property type="entry name" value="PS_decarb_PSD_B_type1"/>
    <property type="match status" value="1"/>
</dbReference>
<dbReference type="GO" id="GO:0005886">
    <property type="term" value="C:plasma membrane"/>
    <property type="evidence" value="ECO:0007669"/>
    <property type="project" value="UniProtKB-SubCell"/>
</dbReference>
<dbReference type="GO" id="GO:0004609">
    <property type="term" value="F:phosphatidylserine decarboxylase activity"/>
    <property type="evidence" value="ECO:0007669"/>
    <property type="project" value="UniProtKB-UniRule"/>
</dbReference>
<feature type="active site" description="Charge relay system; for autoendoproteolytic cleavage activity" evidence="12">
    <location>
        <position position="101"/>
    </location>
</feature>
<proteinExistence type="inferred from homology"/>